<sequence>MSIIVKFFVAPDDTAADLALRDGPGEARESLSLGNFDPMGAVIEWQALLTGRKVEDVVEAGEPRVLGVEEGGGCFVFAISSDLSAALADAEPPTLRDVADSWAQLRAEEGETIDVEVADAIMGDVAALAGSARRRGQSVYCWVA</sequence>
<accession>A0A7K3RWQ5</accession>
<dbReference type="EMBL" id="JAAGMP010000698">
    <property type="protein sequence ID" value="NEC19634.1"/>
    <property type="molecule type" value="Genomic_DNA"/>
</dbReference>
<protein>
    <recommendedName>
        <fullName evidence="3">DUF1877 family protein</fullName>
    </recommendedName>
</protein>
<dbReference type="RefSeq" id="WP_164202865.1">
    <property type="nucleotide sequence ID" value="NZ_JAAGMP010000698.1"/>
</dbReference>
<organism evidence="1 2">
    <name type="scientific">Streptomyces parvus</name>
    <dbReference type="NCBI Taxonomy" id="66428"/>
    <lineage>
        <taxon>Bacteria</taxon>
        <taxon>Bacillati</taxon>
        <taxon>Actinomycetota</taxon>
        <taxon>Actinomycetes</taxon>
        <taxon>Kitasatosporales</taxon>
        <taxon>Streptomycetaceae</taxon>
        <taxon>Streptomyces</taxon>
    </lineage>
</organism>
<evidence type="ECO:0008006" key="3">
    <source>
        <dbReference type="Google" id="ProtNLM"/>
    </source>
</evidence>
<proteinExistence type="predicted"/>
<gene>
    <name evidence="1" type="ORF">G3I50_15415</name>
</gene>
<comment type="caution">
    <text evidence="1">The sequence shown here is derived from an EMBL/GenBank/DDBJ whole genome shotgun (WGS) entry which is preliminary data.</text>
</comment>
<reference evidence="1 2" key="1">
    <citation type="submission" date="2020-01" db="EMBL/GenBank/DDBJ databases">
        <title>Insect and environment-associated Actinomycetes.</title>
        <authorList>
            <person name="Currrie C."/>
            <person name="Chevrette M."/>
            <person name="Carlson C."/>
            <person name="Stubbendieck R."/>
            <person name="Wendt-Pienkowski E."/>
        </authorList>
    </citation>
    <scope>NUCLEOTIDE SEQUENCE [LARGE SCALE GENOMIC DNA]</scope>
    <source>
        <strain evidence="1 2">SID7590</strain>
    </source>
</reference>
<evidence type="ECO:0000313" key="2">
    <source>
        <dbReference type="Proteomes" id="UP000469670"/>
    </source>
</evidence>
<dbReference type="Proteomes" id="UP000469670">
    <property type="component" value="Unassembled WGS sequence"/>
</dbReference>
<dbReference type="AlphaFoldDB" id="A0A7K3RWQ5"/>
<name>A0A7K3RWQ5_9ACTN</name>
<evidence type="ECO:0000313" key="1">
    <source>
        <dbReference type="EMBL" id="NEC19634.1"/>
    </source>
</evidence>